<dbReference type="EMBL" id="JAFIRR010000288">
    <property type="protein sequence ID" value="MCO6420040.1"/>
    <property type="molecule type" value="Genomic_DNA"/>
</dbReference>
<keyword evidence="3" id="KW-1185">Reference proteome</keyword>
<evidence type="ECO:0000313" key="3">
    <source>
        <dbReference type="Proteomes" id="UP001523392"/>
    </source>
</evidence>
<name>A0ABT1DFR6_9PROT</name>
<feature type="compositionally biased region" description="Low complexity" evidence="1">
    <location>
        <begin position="33"/>
        <end position="42"/>
    </location>
</feature>
<comment type="caution">
    <text evidence="2">The sequence shown here is derived from an EMBL/GenBank/DDBJ whole genome shotgun (WGS) entry which is preliminary data.</text>
</comment>
<reference evidence="2 3" key="1">
    <citation type="submission" date="2021-12" db="EMBL/GenBank/DDBJ databases">
        <title>Siccirubricoccus leaddurans sp. nov., a high concentration Zn2+ tolerance bacterium.</title>
        <authorList>
            <person name="Cao Y."/>
        </authorList>
    </citation>
    <scope>NUCLEOTIDE SEQUENCE [LARGE SCALE GENOMIC DNA]</scope>
    <source>
        <strain evidence="2 3">KC 17139</strain>
    </source>
</reference>
<evidence type="ECO:0000313" key="2">
    <source>
        <dbReference type="EMBL" id="MCO6420040.1"/>
    </source>
</evidence>
<sequence>PVVAQVPPPAPRHAPAPTQLVAAPRPAEPPVTSLGGSLLGGSRPMLAPPVPFGSAHAATLNGGGR</sequence>
<evidence type="ECO:0000256" key="1">
    <source>
        <dbReference type="SAM" id="MobiDB-lite"/>
    </source>
</evidence>
<organism evidence="2 3">
    <name type="scientific">Siccirubricoccus soli</name>
    <dbReference type="NCBI Taxonomy" id="2899147"/>
    <lineage>
        <taxon>Bacteria</taxon>
        <taxon>Pseudomonadati</taxon>
        <taxon>Pseudomonadota</taxon>
        <taxon>Alphaproteobacteria</taxon>
        <taxon>Acetobacterales</taxon>
        <taxon>Roseomonadaceae</taxon>
        <taxon>Siccirubricoccus</taxon>
    </lineage>
</organism>
<feature type="compositionally biased region" description="Pro residues" evidence="1">
    <location>
        <begin position="1"/>
        <end position="14"/>
    </location>
</feature>
<accession>A0ABT1DFR6</accession>
<protein>
    <submittedName>
        <fullName evidence="2">Uncharacterized protein</fullName>
    </submittedName>
</protein>
<dbReference type="RefSeq" id="WP_252956705.1">
    <property type="nucleotide sequence ID" value="NZ_JAFIRR010000288.1"/>
</dbReference>
<feature type="non-terminal residue" evidence="2">
    <location>
        <position position="1"/>
    </location>
</feature>
<dbReference type="Proteomes" id="UP001523392">
    <property type="component" value="Unassembled WGS sequence"/>
</dbReference>
<proteinExistence type="predicted"/>
<feature type="region of interest" description="Disordered" evidence="1">
    <location>
        <begin position="1"/>
        <end position="46"/>
    </location>
</feature>
<gene>
    <name evidence="2" type="ORF">JYK14_28370</name>
</gene>